<organism evidence="2 3">
    <name type="scientific">Ruminococcus bicirculans</name>
    <name type="common">ex Wegman et al. 2014</name>
    <dbReference type="NCBI Taxonomy" id="1160721"/>
    <lineage>
        <taxon>Bacteria</taxon>
        <taxon>Bacillati</taxon>
        <taxon>Bacillota</taxon>
        <taxon>Clostridia</taxon>
        <taxon>Eubacteriales</taxon>
        <taxon>Oscillospiraceae</taxon>
        <taxon>Ruminococcus</taxon>
    </lineage>
</organism>
<dbReference type="AlphaFoldDB" id="A0AAW5KLD8"/>
<feature type="transmembrane region" description="Helical" evidence="1">
    <location>
        <begin position="87"/>
        <end position="113"/>
    </location>
</feature>
<reference evidence="2" key="1">
    <citation type="submission" date="2022-06" db="EMBL/GenBank/DDBJ databases">
        <title>Isolation of gut microbiota from human fecal samples.</title>
        <authorList>
            <person name="Pamer E.G."/>
            <person name="Barat B."/>
            <person name="Waligurski E."/>
            <person name="Medina S."/>
            <person name="Paddock L."/>
            <person name="Mostad J."/>
        </authorList>
    </citation>
    <scope>NUCLEOTIDE SEQUENCE</scope>
    <source>
        <strain evidence="2">DFI.5.57</strain>
    </source>
</reference>
<evidence type="ECO:0000313" key="3">
    <source>
        <dbReference type="Proteomes" id="UP001206236"/>
    </source>
</evidence>
<sequence>MLKKMLLYIPIIFLSALFMQNSLPSRGLLGLIEGVNIRNSNMLVASDFLFISLVVFNLFGNCEKYLYGYGKYELLRYKKRTLILGKIILKSFLSVCVFCLTRIIIYAFLLFIRNEKIIDFTVADISNYIFTSILSLFFISILQILVELKFSSFAGVITAFLYYIVSTILGGYFIEKEQYFPLLFLTTNFSMKNRTDLISADFVDLYILYLILAFAIIVCIFLCRKIIKQKDIF</sequence>
<dbReference type="EMBL" id="JANGCN010000062">
    <property type="protein sequence ID" value="MCQ5154379.1"/>
    <property type="molecule type" value="Genomic_DNA"/>
</dbReference>
<dbReference type="Pfam" id="PF10920">
    <property type="entry name" value="DUF2705"/>
    <property type="match status" value="1"/>
</dbReference>
<comment type="caution">
    <text evidence="2">The sequence shown here is derived from an EMBL/GenBank/DDBJ whole genome shotgun (WGS) entry which is preliminary data.</text>
</comment>
<protein>
    <submittedName>
        <fullName evidence="2">DUF2705 family protein</fullName>
    </submittedName>
</protein>
<dbReference type="RefSeq" id="WP_181979706.1">
    <property type="nucleotide sequence ID" value="NZ_DAWCPT010000041.1"/>
</dbReference>
<name>A0AAW5KLD8_9FIRM</name>
<feature type="transmembrane region" description="Helical" evidence="1">
    <location>
        <begin position="125"/>
        <end position="146"/>
    </location>
</feature>
<accession>A0AAW5KLD8</accession>
<keyword evidence="1" id="KW-0812">Transmembrane</keyword>
<feature type="transmembrane region" description="Helical" evidence="1">
    <location>
        <begin position="206"/>
        <end position="223"/>
    </location>
</feature>
<evidence type="ECO:0000313" key="2">
    <source>
        <dbReference type="EMBL" id="MCQ5154379.1"/>
    </source>
</evidence>
<dbReference type="InterPro" id="IPR024295">
    <property type="entry name" value="DUF2705"/>
</dbReference>
<keyword evidence="1" id="KW-0472">Membrane</keyword>
<feature type="transmembrane region" description="Helical" evidence="1">
    <location>
        <begin position="153"/>
        <end position="174"/>
    </location>
</feature>
<gene>
    <name evidence="2" type="ORF">NE632_13870</name>
</gene>
<proteinExistence type="predicted"/>
<evidence type="ECO:0000256" key="1">
    <source>
        <dbReference type="SAM" id="Phobius"/>
    </source>
</evidence>
<feature type="transmembrane region" description="Helical" evidence="1">
    <location>
        <begin position="48"/>
        <end position="67"/>
    </location>
</feature>
<keyword evidence="1" id="KW-1133">Transmembrane helix</keyword>
<dbReference type="Proteomes" id="UP001206236">
    <property type="component" value="Unassembled WGS sequence"/>
</dbReference>